<protein>
    <submittedName>
        <fullName evidence="1">Uncharacterized protein</fullName>
    </submittedName>
</protein>
<gene>
    <name evidence="1" type="ORF">BB561_004295</name>
</gene>
<evidence type="ECO:0000313" key="2">
    <source>
        <dbReference type="Proteomes" id="UP000245383"/>
    </source>
</evidence>
<reference evidence="1 2" key="1">
    <citation type="journal article" date="2018" name="MBio">
        <title>Comparative Genomics Reveals the Core Gene Toolbox for the Fungus-Insect Symbiosis.</title>
        <authorList>
            <person name="Wang Y."/>
            <person name="Stata M."/>
            <person name="Wang W."/>
            <person name="Stajich J.E."/>
            <person name="White M.M."/>
            <person name="Moncalvo J.M."/>
        </authorList>
    </citation>
    <scope>NUCLEOTIDE SEQUENCE [LARGE SCALE GENOMIC DNA]</scope>
    <source>
        <strain evidence="1 2">SWE-8-4</strain>
    </source>
</reference>
<evidence type="ECO:0000313" key="1">
    <source>
        <dbReference type="EMBL" id="PVU91633.1"/>
    </source>
</evidence>
<accession>A0A2T9YH32</accession>
<proteinExistence type="predicted"/>
<dbReference type="AlphaFoldDB" id="A0A2T9YH32"/>
<organism evidence="1 2">
    <name type="scientific">Smittium simulii</name>
    <dbReference type="NCBI Taxonomy" id="133385"/>
    <lineage>
        <taxon>Eukaryota</taxon>
        <taxon>Fungi</taxon>
        <taxon>Fungi incertae sedis</taxon>
        <taxon>Zoopagomycota</taxon>
        <taxon>Kickxellomycotina</taxon>
        <taxon>Harpellomycetes</taxon>
        <taxon>Harpellales</taxon>
        <taxon>Legeriomycetaceae</taxon>
        <taxon>Smittium</taxon>
    </lineage>
</organism>
<sequence>MDWSTSKISAEQWTKTKTNGFTLSQMGTIKKILKKLINLANVTTTQDFMGGSNNTITTTNLISDKLHKLRVDTLPQVEDSLKAIISTRVSGSLYTRKKKSRTVNKKS</sequence>
<keyword evidence="2" id="KW-1185">Reference proteome</keyword>
<comment type="caution">
    <text evidence="1">The sequence shown here is derived from an EMBL/GenBank/DDBJ whole genome shotgun (WGS) entry which is preliminary data.</text>
</comment>
<name>A0A2T9YH32_9FUNG</name>
<dbReference type="EMBL" id="MBFR01000191">
    <property type="protein sequence ID" value="PVU91633.1"/>
    <property type="molecule type" value="Genomic_DNA"/>
</dbReference>
<dbReference type="Proteomes" id="UP000245383">
    <property type="component" value="Unassembled WGS sequence"/>
</dbReference>